<feature type="signal peptide" evidence="1">
    <location>
        <begin position="1"/>
        <end position="26"/>
    </location>
</feature>
<sequence length="61" mass="6690">MKKTLLSIAICSLFVGVSSCSNQQGATTSSSDKSSVKNVTYAEDWDSLSKVEEQPAWFSRR</sequence>
<evidence type="ECO:0008006" key="4">
    <source>
        <dbReference type="Google" id="ProtNLM"/>
    </source>
</evidence>
<protein>
    <recommendedName>
        <fullName evidence="4">Lipoprotein</fullName>
    </recommendedName>
</protein>
<name>A0ABU3SXA1_9ALTE</name>
<dbReference type="RefSeq" id="WP_316026144.1">
    <property type="nucleotide sequence ID" value="NZ_JAWDIO010000002.1"/>
</dbReference>
<keyword evidence="3" id="KW-1185">Reference proteome</keyword>
<gene>
    <name evidence="2" type="ORF">RS130_11945</name>
</gene>
<evidence type="ECO:0000313" key="2">
    <source>
        <dbReference type="EMBL" id="MDU0354552.1"/>
    </source>
</evidence>
<keyword evidence="1" id="KW-0732">Signal</keyword>
<dbReference type="EMBL" id="JAWDIO010000002">
    <property type="protein sequence ID" value="MDU0354552.1"/>
    <property type="molecule type" value="Genomic_DNA"/>
</dbReference>
<comment type="caution">
    <text evidence="2">The sequence shown here is derived from an EMBL/GenBank/DDBJ whole genome shotgun (WGS) entry which is preliminary data.</text>
</comment>
<accession>A0ABU3SXA1</accession>
<proteinExistence type="predicted"/>
<evidence type="ECO:0000256" key="1">
    <source>
        <dbReference type="SAM" id="SignalP"/>
    </source>
</evidence>
<dbReference type="PROSITE" id="PS51257">
    <property type="entry name" value="PROKAR_LIPOPROTEIN"/>
    <property type="match status" value="1"/>
</dbReference>
<evidence type="ECO:0000313" key="3">
    <source>
        <dbReference type="Proteomes" id="UP001247805"/>
    </source>
</evidence>
<reference evidence="2 3" key="1">
    <citation type="submission" date="2023-10" db="EMBL/GenBank/DDBJ databases">
        <title>Glaciecola aquimarina strain GGW-M5 nov., isolated from a coastal seawater.</title>
        <authorList>
            <person name="Bayburt H."/>
            <person name="Kim J.M."/>
            <person name="Choi B.J."/>
            <person name="Jeon C.O."/>
        </authorList>
    </citation>
    <scope>NUCLEOTIDE SEQUENCE [LARGE SCALE GENOMIC DNA]</scope>
    <source>
        <strain evidence="2 3">KCTC 32108</strain>
    </source>
</reference>
<organism evidence="2 3">
    <name type="scientific">Paraglaciecola aquimarina</name>
    <dbReference type="NCBI Taxonomy" id="1235557"/>
    <lineage>
        <taxon>Bacteria</taxon>
        <taxon>Pseudomonadati</taxon>
        <taxon>Pseudomonadota</taxon>
        <taxon>Gammaproteobacteria</taxon>
        <taxon>Alteromonadales</taxon>
        <taxon>Alteromonadaceae</taxon>
        <taxon>Paraglaciecola</taxon>
    </lineage>
</organism>
<feature type="chain" id="PRO_5046039959" description="Lipoprotein" evidence="1">
    <location>
        <begin position="27"/>
        <end position="61"/>
    </location>
</feature>
<dbReference type="Proteomes" id="UP001247805">
    <property type="component" value="Unassembled WGS sequence"/>
</dbReference>